<protein>
    <recommendedName>
        <fullName evidence="6">Lipoprotein</fullName>
    </recommendedName>
</protein>
<evidence type="ECO:0000313" key="4">
    <source>
        <dbReference type="Proteomes" id="UP000542973"/>
    </source>
</evidence>
<evidence type="ECO:0000313" key="2">
    <source>
        <dbReference type="EMBL" id="NNH10220.1"/>
    </source>
</evidence>
<dbReference type="Proteomes" id="UP001056648">
    <property type="component" value="Chromosome 1"/>
</dbReference>
<reference evidence="3" key="2">
    <citation type="submission" date="2022-06" db="EMBL/GenBank/DDBJ databases">
        <title>Complete genome sequence and characterization of Cupriavidus gilardii QJ1 isolated from contaminating cells.</title>
        <authorList>
            <person name="Qi J."/>
        </authorList>
    </citation>
    <scope>NUCLEOTIDE SEQUENCE</scope>
    <source>
        <strain evidence="3">QJ1</strain>
    </source>
</reference>
<gene>
    <name evidence="2" type="ORF">HLB16_04900</name>
    <name evidence="3" type="ORF">NDR89_05425</name>
</gene>
<name>A0A6N1B9T4_9BURK</name>
<dbReference type="EMBL" id="CP098735">
    <property type="protein sequence ID" value="USE76709.1"/>
    <property type="molecule type" value="Genomic_DNA"/>
</dbReference>
<dbReference type="RefSeq" id="WP_053824441.1">
    <property type="nucleotide sequence ID" value="NZ_BAAAEB010000031.1"/>
</dbReference>
<evidence type="ECO:0000313" key="5">
    <source>
        <dbReference type="Proteomes" id="UP001056648"/>
    </source>
</evidence>
<evidence type="ECO:0000313" key="3">
    <source>
        <dbReference type="EMBL" id="USE76709.1"/>
    </source>
</evidence>
<reference evidence="2 4" key="1">
    <citation type="submission" date="2020-05" db="EMBL/GenBank/DDBJ databases">
        <title>MicrobeNet Type strains.</title>
        <authorList>
            <person name="Nicholson A.C."/>
        </authorList>
    </citation>
    <scope>NUCLEOTIDE SEQUENCE [LARGE SCALE GENOMIC DNA]</scope>
    <source>
        <strain evidence="2 4">ATCC 700815</strain>
    </source>
</reference>
<proteinExistence type="predicted"/>
<keyword evidence="5" id="KW-1185">Reference proteome</keyword>
<dbReference type="EMBL" id="JABEMD010000006">
    <property type="protein sequence ID" value="NNH10220.1"/>
    <property type="molecule type" value="Genomic_DNA"/>
</dbReference>
<sequence>MATALAAASLFGCASQQTGAMQSIVDSWRGTPIDQASTQWGPPASVQPLANGNAYVWVDEFPRAQAPGSGPREARAPTDPAPATIGRCQRRLIAGADGIVRGGDWSGDTCCLTTAFGRCAALLNRKPKG</sequence>
<evidence type="ECO:0000256" key="1">
    <source>
        <dbReference type="SAM" id="MobiDB-lite"/>
    </source>
</evidence>
<accession>A0A6N1B9T4</accession>
<feature type="region of interest" description="Disordered" evidence="1">
    <location>
        <begin position="63"/>
        <end position="83"/>
    </location>
</feature>
<dbReference type="GeneID" id="70686786"/>
<dbReference type="Proteomes" id="UP000542973">
    <property type="component" value="Unassembled WGS sequence"/>
</dbReference>
<dbReference type="AlphaFoldDB" id="A0A6N1B9T4"/>
<organism evidence="2 4">
    <name type="scientific">Cupriavidus gilardii</name>
    <dbReference type="NCBI Taxonomy" id="82541"/>
    <lineage>
        <taxon>Bacteria</taxon>
        <taxon>Pseudomonadati</taxon>
        <taxon>Pseudomonadota</taxon>
        <taxon>Betaproteobacteria</taxon>
        <taxon>Burkholderiales</taxon>
        <taxon>Burkholderiaceae</taxon>
        <taxon>Cupriavidus</taxon>
    </lineage>
</organism>
<evidence type="ECO:0008006" key="6">
    <source>
        <dbReference type="Google" id="ProtNLM"/>
    </source>
</evidence>